<dbReference type="SUPFAM" id="SSF51197">
    <property type="entry name" value="Clavaminate synthase-like"/>
    <property type="match status" value="1"/>
</dbReference>
<name>A0A6A6B048_9PEZI</name>
<dbReference type="AlphaFoldDB" id="A0A6A6B048"/>
<gene>
    <name evidence="1" type="ORF">K452DRAFT_279358</name>
</gene>
<organism evidence="1 2">
    <name type="scientific">Aplosporella prunicola CBS 121167</name>
    <dbReference type="NCBI Taxonomy" id="1176127"/>
    <lineage>
        <taxon>Eukaryota</taxon>
        <taxon>Fungi</taxon>
        <taxon>Dikarya</taxon>
        <taxon>Ascomycota</taxon>
        <taxon>Pezizomycotina</taxon>
        <taxon>Dothideomycetes</taxon>
        <taxon>Dothideomycetes incertae sedis</taxon>
        <taxon>Botryosphaeriales</taxon>
        <taxon>Aplosporellaceae</taxon>
        <taxon>Aplosporella</taxon>
    </lineage>
</organism>
<dbReference type="EMBL" id="ML995510">
    <property type="protein sequence ID" value="KAF2136918.1"/>
    <property type="molecule type" value="Genomic_DNA"/>
</dbReference>
<dbReference type="OrthoDB" id="445007at2759"/>
<dbReference type="PANTHER" id="PTHR37563:SF2">
    <property type="entry name" value="PHYTANOYL-COA DIOXYGENASE FAMILY PROTEIN (AFU_ORTHOLOGUE AFUA_2G03330)"/>
    <property type="match status" value="1"/>
</dbReference>
<evidence type="ECO:0000313" key="2">
    <source>
        <dbReference type="Proteomes" id="UP000799438"/>
    </source>
</evidence>
<dbReference type="InterPro" id="IPR008775">
    <property type="entry name" value="Phytyl_CoA_dOase-like"/>
</dbReference>
<proteinExistence type="predicted"/>
<keyword evidence="2" id="KW-1185">Reference proteome</keyword>
<dbReference type="InterPro" id="IPR051961">
    <property type="entry name" value="Fungal_Metabolite_Diox"/>
</dbReference>
<dbReference type="Gene3D" id="2.60.120.620">
    <property type="entry name" value="q2cbj1_9rhob like domain"/>
    <property type="match status" value="1"/>
</dbReference>
<dbReference type="GeneID" id="54296909"/>
<protein>
    <recommendedName>
        <fullName evidence="3">Phytanoyl-CoA dioxygenase family protein</fullName>
    </recommendedName>
</protein>
<dbReference type="PANTHER" id="PTHR37563">
    <property type="entry name" value="PHYTANOYL-COA DIOXYGENASE FAMILY PROTEIN (AFU_ORTHOLOGUE AFUA_2G03330)"/>
    <property type="match status" value="1"/>
</dbReference>
<accession>A0A6A6B048</accession>
<reference evidence="1" key="1">
    <citation type="journal article" date="2020" name="Stud. Mycol.">
        <title>101 Dothideomycetes genomes: a test case for predicting lifestyles and emergence of pathogens.</title>
        <authorList>
            <person name="Haridas S."/>
            <person name="Albert R."/>
            <person name="Binder M."/>
            <person name="Bloem J."/>
            <person name="Labutti K."/>
            <person name="Salamov A."/>
            <person name="Andreopoulos B."/>
            <person name="Baker S."/>
            <person name="Barry K."/>
            <person name="Bills G."/>
            <person name="Bluhm B."/>
            <person name="Cannon C."/>
            <person name="Castanera R."/>
            <person name="Culley D."/>
            <person name="Daum C."/>
            <person name="Ezra D."/>
            <person name="Gonzalez J."/>
            <person name="Henrissat B."/>
            <person name="Kuo A."/>
            <person name="Liang C."/>
            <person name="Lipzen A."/>
            <person name="Lutzoni F."/>
            <person name="Magnuson J."/>
            <person name="Mondo S."/>
            <person name="Nolan M."/>
            <person name="Ohm R."/>
            <person name="Pangilinan J."/>
            <person name="Park H.-J."/>
            <person name="Ramirez L."/>
            <person name="Alfaro M."/>
            <person name="Sun H."/>
            <person name="Tritt A."/>
            <person name="Yoshinaga Y."/>
            <person name="Zwiers L.-H."/>
            <person name="Turgeon B."/>
            <person name="Goodwin S."/>
            <person name="Spatafora J."/>
            <person name="Crous P."/>
            <person name="Grigoriev I."/>
        </authorList>
    </citation>
    <scope>NUCLEOTIDE SEQUENCE</scope>
    <source>
        <strain evidence="1">CBS 121167</strain>
    </source>
</reference>
<dbReference type="Proteomes" id="UP000799438">
    <property type="component" value="Unassembled WGS sequence"/>
</dbReference>
<dbReference type="RefSeq" id="XP_033392636.1">
    <property type="nucleotide sequence ID" value="XM_033539413.1"/>
</dbReference>
<dbReference type="Pfam" id="PF05721">
    <property type="entry name" value="PhyH"/>
    <property type="match status" value="1"/>
</dbReference>
<sequence>MPSAIPTLHRVPFNKTDKVISTLERDGAIILTDFTSLDAVNKVNSEVKPYLDKDKPWNGKLFPPETRRCTRLLGRSDTARREWLADDQLYTILKHFLSKTTRIFYDYVPTYHTTLPILSTASTIDVRPGAASQRLHRDDKVHHVDHTDMTKTGYQKGADVSITILIPGVESTVENGATLVIPGSHLWGDERAPSRDEALRATMVPSEALMFLGSTYHAGGANQTKDQNRPMHGLFFCRGTHRAEENVYLEFPVDQVKGWTEKEQSRIGYQISSPNLGFIDFVSPMHIINGTYNPDHLVDLD</sequence>
<evidence type="ECO:0000313" key="1">
    <source>
        <dbReference type="EMBL" id="KAF2136918.1"/>
    </source>
</evidence>
<evidence type="ECO:0008006" key="3">
    <source>
        <dbReference type="Google" id="ProtNLM"/>
    </source>
</evidence>